<evidence type="ECO:0000313" key="15">
    <source>
        <dbReference type="EMBL" id="MZR21297.1"/>
    </source>
</evidence>
<keyword evidence="12 13" id="KW-0472">Membrane</keyword>
<evidence type="ECO:0000259" key="14">
    <source>
        <dbReference type="Pfam" id="PF02163"/>
    </source>
</evidence>
<dbReference type="CDD" id="cd06158">
    <property type="entry name" value="S2P-M50_like_1"/>
    <property type="match status" value="1"/>
</dbReference>
<dbReference type="OrthoDB" id="9800627at2"/>
<feature type="domain" description="Peptidase M50" evidence="14">
    <location>
        <begin position="138"/>
        <end position="175"/>
    </location>
</feature>
<feature type="transmembrane region" description="Helical" evidence="13">
    <location>
        <begin position="208"/>
        <end position="226"/>
    </location>
</feature>
<keyword evidence="16" id="KW-1185">Reference proteome</keyword>
<comment type="cofactor">
    <cofactor evidence="1">
        <name>Zn(2+)</name>
        <dbReference type="ChEBI" id="CHEBI:29105"/>
    </cofactor>
</comment>
<organism evidence="15 16">
    <name type="scientific">Sneathiella chungangensis</name>
    <dbReference type="NCBI Taxonomy" id="1418234"/>
    <lineage>
        <taxon>Bacteria</taxon>
        <taxon>Pseudomonadati</taxon>
        <taxon>Pseudomonadota</taxon>
        <taxon>Alphaproteobacteria</taxon>
        <taxon>Sneathiellales</taxon>
        <taxon>Sneathiellaceae</taxon>
        <taxon>Sneathiella</taxon>
    </lineage>
</organism>
<dbReference type="PANTHER" id="PTHR35864">
    <property type="entry name" value="ZINC METALLOPROTEASE MJ0611-RELATED"/>
    <property type="match status" value="1"/>
</dbReference>
<keyword evidence="7" id="KW-0479">Metal-binding</keyword>
<evidence type="ECO:0000256" key="8">
    <source>
        <dbReference type="ARBA" id="ARBA00022801"/>
    </source>
</evidence>
<protein>
    <submittedName>
        <fullName evidence="15">Site-2 protease family protein</fullName>
    </submittedName>
</protein>
<feature type="transmembrane region" description="Helical" evidence="13">
    <location>
        <begin position="180"/>
        <end position="196"/>
    </location>
</feature>
<evidence type="ECO:0000256" key="6">
    <source>
        <dbReference type="ARBA" id="ARBA00022692"/>
    </source>
</evidence>
<dbReference type="AlphaFoldDB" id="A0A845MDJ9"/>
<dbReference type="InterPro" id="IPR008915">
    <property type="entry name" value="Peptidase_M50"/>
</dbReference>
<dbReference type="PANTHER" id="PTHR35864:SF1">
    <property type="entry name" value="ZINC METALLOPROTEASE YWHC-RELATED"/>
    <property type="match status" value="1"/>
</dbReference>
<evidence type="ECO:0000313" key="16">
    <source>
        <dbReference type="Proteomes" id="UP000445696"/>
    </source>
</evidence>
<keyword evidence="4" id="KW-1003">Cell membrane</keyword>
<evidence type="ECO:0000256" key="7">
    <source>
        <dbReference type="ARBA" id="ARBA00022723"/>
    </source>
</evidence>
<feature type="transmembrane region" description="Helical" evidence="13">
    <location>
        <begin position="6"/>
        <end position="33"/>
    </location>
</feature>
<keyword evidence="11" id="KW-0482">Metalloprotease</keyword>
<dbReference type="GO" id="GO:0008237">
    <property type="term" value="F:metallopeptidase activity"/>
    <property type="evidence" value="ECO:0007669"/>
    <property type="project" value="UniProtKB-KW"/>
</dbReference>
<feature type="transmembrane region" description="Helical" evidence="13">
    <location>
        <begin position="95"/>
        <end position="123"/>
    </location>
</feature>
<evidence type="ECO:0000256" key="13">
    <source>
        <dbReference type="SAM" id="Phobius"/>
    </source>
</evidence>
<comment type="similarity">
    <text evidence="3">Belongs to the peptidase M50B family.</text>
</comment>
<gene>
    <name evidence="15" type="ORF">GQF03_03030</name>
</gene>
<evidence type="ECO:0000256" key="2">
    <source>
        <dbReference type="ARBA" id="ARBA00004651"/>
    </source>
</evidence>
<keyword evidence="10 13" id="KW-1133">Transmembrane helix</keyword>
<evidence type="ECO:0000256" key="12">
    <source>
        <dbReference type="ARBA" id="ARBA00023136"/>
    </source>
</evidence>
<evidence type="ECO:0000256" key="11">
    <source>
        <dbReference type="ARBA" id="ARBA00023049"/>
    </source>
</evidence>
<accession>A0A845MDJ9</accession>
<evidence type="ECO:0000256" key="9">
    <source>
        <dbReference type="ARBA" id="ARBA00022833"/>
    </source>
</evidence>
<reference evidence="15 16" key="1">
    <citation type="journal article" date="2014" name="Int. J. Syst. Evol. Microbiol.">
        <title>Sneathiella chungangensis sp. nov., isolated from a marine sand, and emended description of the genus Sneathiella.</title>
        <authorList>
            <person name="Siamphan C."/>
            <person name="Kim H."/>
            <person name="Lee J.S."/>
            <person name="Kim W."/>
        </authorList>
    </citation>
    <scope>NUCLEOTIDE SEQUENCE [LARGE SCALE GENOMIC DNA]</scope>
    <source>
        <strain evidence="15 16">KCTC 32476</strain>
    </source>
</reference>
<dbReference type="GO" id="GO:0046872">
    <property type="term" value="F:metal ion binding"/>
    <property type="evidence" value="ECO:0007669"/>
    <property type="project" value="UniProtKB-KW"/>
</dbReference>
<keyword evidence="9" id="KW-0862">Zinc</keyword>
<feature type="transmembrane region" description="Helical" evidence="13">
    <location>
        <begin position="135"/>
        <end position="153"/>
    </location>
</feature>
<proteinExistence type="inferred from homology"/>
<comment type="subcellular location">
    <subcellularLocation>
        <location evidence="2">Cell membrane</location>
        <topology evidence="2">Multi-pass membrane protein</topology>
    </subcellularLocation>
</comment>
<dbReference type="GO" id="GO:0005886">
    <property type="term" value="C:plasma membrane"/>
    <property type="evidence" value="ECO:0007669"/>
    <property type="project" value="UniProtKB-SubCell"/>
</dbReference>
<evidence type="ECO:0000256" key="3">
    <source>
        <dbReference type="ARBA" id="ARBA00007931"/>
    </source>
</evidence>
<sequence>MDFANILYQISVWIVPALAAITLHEAAHGYVAWKLGDDTALRQGRVSFNPFKHIDPMGTILIPGFLLLVKAPFLFGYAKPVPVNFARLGNPRRDMVWVALAGPGMNFLLAFLFALGFHLLAFLPGSTLHWFADNFKNGIILNVVLGVFNLLPLPPLDGGRVAVGILPDRLAIPLARLERYGFLILIGVIFLVPMISRQLGAEIDPISWLLTGPIGYMVNLIAKLAGVV</sequence>
<name>A0A845MDJ9_9PROT</name>
<keyword evidence="6 13" id="KW-0812">Transmembrane</keyword>
<evidence type="ECO:0000256" key="10">
    <source>
        <dbReference type="ARBA" id="ARBA00022989"/>
    </source>
</evidence>
<dbReference type="InterPro" id="IPR044537">
    <property type="entry name" value="Rip2-like"/>
</dbReference>
<evidence type="ECO:0000256" key="5">
    <source>
        <dbReference type="ARBA" id="ARBA00022670"/>
    </source>
</evidence>
<keyword evidence="5 15" id="KW-0645">Protease</keyword>
<keyword evidence="8" id="KW-0378">Hydrolase</keyword>
<dbReference type="Pfam" id="PF02163">
    <property type="entry name" value="Peptidase_M50"/>
    <property type="match status" value="1"/>
</dbReference>
<dbReference type="Proteomes" id="UP000445696">
    <property type="component" value="Unassembled WGS sequence"/>
</dbReference>
<dbReference type="RefSeq" id="WP_161337699.1">
    <property type="nucleotide sequence ID" value="NZ_JBHSDG010000002.1"/>
</dbReference>
<dbReference type="EMBL" id="WTVA01000001">
    <property type="protein sequence ID" value="MZR21297.1"/>
    <property type="molecule type" value="Genomic_DNA"/>
</dbReference>
<comment type="caution">
    <text evidence="15">The sequence shown here is derived from an EMBL/GenBank/DDBJ whole genome shotgun (WGS) entry which is preliminary data.</text>
</comment>
<evidence type="ECO:0000256" key="1">
    <source>
        <dbReference type="ARBA" id="ARBA00001947"/>
    </source>
</evidence>
<dbReference type="InterPro" id="IPR052348">
    <property type="entry name" value="Metallopeptidase_M50B"/>
</dbReference>
<feature type="transmembrane region" description="Helical" evidence="13">
    <location>
        <begin position="54"/>
        <end position="75"/>
    </location>
</feature>
<dbReference type="GO" id="GO:0006508">
    <property type="term" value="P:proteolysis"/>
    <property type="evidence" value="ECO:0007669"/>
    <property type="project" value="UniProtKB-KW"/>
</dbReference>
<evidence type="ECO:0000256" key="4">
    <source>
        <dbReference type="ARBA" id="ARBA00022475"/>
    </source>
</evidence>